<sequence length="207" mass="22611">MVPENDVTAEKRPRGRPRCFDREAALDAAMVLFWDRGYEATSMDDLAEAMRLSPSSLYACFGNKEKLYEAALDRYLEGPGSYTARILAEDIPVRTAFERLFEAAAHELTREGQPAGCMVATAATHCSPAATSVRTALAEMRASHVDQFEARIRKGIAAGELPADTDAAALARFLETVLQGLTVQARDGVSRAELQMVGRLAMRSWPA</sequence>
<dbReference type="SUPFAM" id="SSF46689">
    <property type="entry name" value="Homeodomain-like"/>
    <property type="match status" value="1"/>
</dbReference>
<dbReference type="GO" id="GO:0003677">
    <property type="term" value="F:DNA binding"/>
    <property type="evidence" value="ECO:0007669"/>
    <property type="project" value="UniProtKB-UniRule"/>
</dbReference>
<evidence type="ECO:0000313" key="7">
    <source>
        <dbReference type="Proteomes" id="UP000182703"/>
    </source>
</evidence>
<evidence type="ECO:0000259" key="5">
    <source>
        <dbReference type="PROSITE" id="PS50977"/>
    </source>
</evidence>
<keyword evidence="7" id="KW-1185">Reference proteome</keyword>
<dbReference type="PROSITE" id="PS50977">
    <property type="entry name" value="HTH_TETR_2"/>
    <property type="match status" value="1"/>
</dbReference>
<evidence type="ECO:0000256" key="3">
    <source>
        <dbReference type="ARBA" id="ARBA00023163"/>
    </source>
</evidence>
<dbReference type="SUPFAM" id="SSF48498">
    <property type="entry name" value="Tetracyclin repressor-like, C-terminal domain"/>
    <property type="match status" value="1"/>
</dbReference>
<dbReference type="AlphaFoldDB" id="A0AAC9JW20"/>
<dbReference type="InterPro" id="IPR011075">
    <property type="entry name" value="TetR_C"/>
</dbReference>
<dbReference type="Pfam" id="PF16925">
    <property type="entry name" value="TetR_C_13"/>
    <property type="match status" value="1"/>
</dbReference>
<keyword evidence="1" id="KW-0805">Transcription regulation</keyword>
<keyword evidence="3" id="KW-0804">Transcription</keyword>
<geneLocation type="plasmid" evidence="7">
    <name>ptad1</name>
</geneLocation>
<dbReference type="KEGG" id="cdq:BOQ54_18065"/>
<keyword evidence="6" id="KW-0614">Plasmid</keyword>
<accession>A0AAC9JW20</accession>
<dbReference type="Pfam" id="PF00440">
    <property type="entry name" value="TetR_N"/>
    <property type="match status" value="1"/>
</dbReference>
<evidence type="ECO:0000256" key="2">
    <source>
        <dbReference type="ARBA" id="ARBA00023125"/>
    </source>
</evidence>
<organism evidence="6 7">
    <name type="scientific">Chelatococcus daeguensis</name>
    <dbReference type="NCBI Taxonomy" id="444444"/>
    <lineage>
        <taxon>Bacteria</taxon>
        <taxon>Pseudomonadati</taxon>
        <taxon>Pseudomonadota</taxon>
        <taxon>Alphaproteobacteria</taxon>
        <taxon>Hyphomicrobiales</taxon>
        <taxon>Chelatococcaceae</taxon>
        <taxon>Chelatococcus</taxon>
    </lineage>
</organism>
<dbReference type="EMBL" id="CP018096">
    <property type="protein sequence ID" value="APF39405.1"/>
    <property type="molecule type" value="Genomic_DNA"/>
</dbReference>
<dbReference type="PRINTS" id="PR00455">
    <property type="entry name" value="HTHTETR"/>
</dbReference>
<dbReference type="PANTHER" id="PTHR47506">
    <property type="entry name" value="TRANSCRIPTIONAL REGULATORY PROTEIN"/>
    <property type="match status" value="1"/>
</dbReference>
<evidence type="ECO:0000256" key="4">
    <source>
        <dbReference type="PROSITE-ProRule" id="PRU00335"/>
    </source>
</evidence>
<evidence type="ECO:0000256" key="1">
    <source>
        <dbReference type="ARBA" id="ARBA00023015"/>
    </source>
</evidence>
<dbReference type="InterPro" id="IPR009057">
    <property type="entry name" value="Homeodomain-like_sf"/>
</dbReference>
<keyword evidence="2 4" id="KW-0238">DNA-binding</keyword>
<dbReference type="Gene3D" id="1.10.357.10">
    <property type="entry name" value="Tetracycline Repressor, domain 2"/>
    <property type="match status" value="1"/>
</dbReference>
<gene>
    <name evidence="6" type="ORF">BOQ54_18065</name>
</gene>
<feature type="domain" description="HTH tetR-type" evidence="5">
    <location>
        <begin position="19"/>
        <end position="79"/>
    </location>
</feature>
<name>A0AAC9JW20_9HYPH</name>
<protein>
    <submittedName>
        <fullName evidence="6">TetR family transcriptional regulator</fullName>
    </submittedName>
</protein>
<evidence type="ECO:0000313" key="6">
    <source>
        <dbReference type="EMBL" id="APF39405.1"/>
    </source>
</evidence>
<proteinExistence type="predicted"/>
<feature type="DNA-binding region" description="H-T-H motif" evidence="4">
    <location>
        <begin position="42"/>
        <end position="61"/>
    </location>
</feature>
<reference evidence="6 7" key="1">
    <citation type="submission" date="2016-11" db="EMBL/GenBank/DDBJ databases">
        <title>Complete genome sequence of the aerobically denitrifying bacterium Chelatococcus daeguensis TAD1.</title>
        <authorList>
            <person name="Yang Y."/>
            <person name="Huang S."/>
            <person name="Lin E."/>
        </authorList>
    </citation>
    <scope>NUCLEOTIDE SEQUENCE [LARGE SCALE GENOMIC DNA]</scope>
    <source>
        <strain evidence="6 7">TAD1</strain>
        <plasmid evidence="7">ptad1</plasmid>
    </source>
</reference>
<dbReference type="InterPro" id="IPR036271">
    <property type="entry name" value="Tet_transcr_reg_TetR-rel_C_sf"/>
</dbReference>
<dbReference type="Proteomes" id="UP000182703">
    <property type="component" value="Plasmid pTAD1"/>
</dbReference>
<dbReference type="Gene3D" id="1.10.10.60">
    <property type="entry name" value="Homeodomain-like"/>
    <property type="match status" value="1"/>
</dbReference>
<dbReference type="InterPro" id="IPR001647">
    <property type="entry name" value="HTH_TetR"/>
</dbReference>
<dbReference type="PANTHER" id="PTHR47506:SF1">
    <property type="entry name" value="HTH-TYPE TRANSCRIPTIONAL REGULATOR YJDC"/>
    <property type="match status" value="1"/>
</dbReference>